<reference evidence="2" key="1">
    <citation type="journal article" date="2011" name="Nat. Biotechnol.">
        <title>The genomic sequence of the Chinese hamster ovary (CHO)-K1 cell line.</title>
        <authorList>
            <person name="Xu X."/>
            <person name="Nagarajan H."/>
            <person name="Lewis N.E."/>
            <person name="Pan S."/>
            <person name="Cai Z."/>
            <person name="Liu X."/>
            <person name="Chen W."/>
            <person name="Xie M."/>
            <person name="Wang W."/>
            <person name="Hammond S."/>
            <person name="Andersen M.R."/>
            <person name="Neff N."/>
            <person name="Passarelli B."/>
            <person name="Koh W."/>
            <person name="Fan H.C."/>
            <person name="Wang J."/>
            <person name="Gui Y."/>
            <person name="Lee K.H."/>
            <person name="Betenbaugh M.J."/>
            <person name="Quake S.R."/>
            <person name="Famili I."/>
            <person name="Palsson B.O."/>
            <person name="Wang J."/>
        </authorList>
    </citation>
    <scope>NUCLEOTIDE SEQUENCE [LARGE SCALE GENOMIC DNA]</scope>
    <source>
        <strain evidence="2">CHO K1 cell line</strain>
    </source>
</reference>
<organism evidence="1 2">
    <name type="scientific">Cricetulus griseus</name>
    <name type="common">Chinese hamster</name>
    <name type="synonym">Cricetulus barabensis griseus</name>
    <dbReference type="NCBI Taxonomy" id="10029"/>
    <lineage>
        <taxon>Eukaryota</taxon>
        <taxon>Metazoa</taxon>
        <taxon>Chordata</taxon>
        <taxon>Craniata</taxon>
        <taxon>Vertebrata</taxon>
        <taxon>Euteleostomi</taxon>
        <taxon>Mammalia</taxon>
        <taxon>Eutheria</taxon>
        <taxon>Euarchontoglires</taxon>
        <taxon>Glires</taxon>
        <taxon>Rodentia</taxon>
        <taxon>Myomorpha</taxon>
        <taxon>Muroidea</taxon>
        <taxon>Cricetidae</taxon>
        <taxon>Cricetinae</taxon>
        <taxon>Cricetulus</taxon>
    </lineage>
</organism>
<dbReference type="EMBL" id="JH000137">
    <property type="protein sequence ID" value="EGV97466.1"/>
    <property type="molecule type" value="Genomic_DNA"/>
</dbReference>
<dbReference type="AlphaFoldDB" id="G3H4C4"/>
<sequence>MPGLAGPQTQQAILCVRACVCTRAEAGLPGTRAVGLGCAFPPCAFPRLQRLLPRS</sequence>
<gene>
    <name evidence="1" type="ORF">I79_005125</name>
</gene>
<dbReference type="InParanoid" id="G3H4C4"/>
<evidence type="ECO:0000313" key="1">
    <source>
        <dbReference type="EMBL" id="EGV97466.1"/>
    </source>
</evidence>
<proteinExistence type="predicted"/>
<name>G3H4C4_CRIGR</name>
<accession>G3H4C4</accession>
<dbReference type="Proteomes" id="UP000001075">
    <property type="component" value="Unassembled WGS sequence"/>
</dbReference>
<protein>
    <submittedName>
        <fullName evidence="1">Uncharacterized protein</fullName>
    </submittedName>
</protein>
<evidence type="ECO:0000313" key="2">
    <source>
        <dbReference type="Proteomes" id="UP000001075"/>
    </source>
</evidence>